<sequence length="381" mass="41945">MRIAIIITGLGIGGAEIMLYKLLERMDRQRFQCHVFSLTQPGEIGQRIQALGIPVESLDLSRSVFKLGAVFTLVRRLKTLQIDLVNTWMYHADLIGGLAARAAGVRQVIWGIRTADFVRSKEKRATRFIVRINARLSHWVPVGIISCSEAAREVHDRLGYRLEKITVIPNGFDVARFVPDASARISVRQELHVDEDTPLVGIVGRHTPQKNHVGFFEAAERLRRRHPRVRFVVVGRGFAPLREKLAGAMHDTGLDAAIHWLGQREDMPRLMASLDLLASSSDGEGFPNVLGEAMACGVPCVVTDVGDSAFIVGQTGRVVPVGDMAGLAAAMGDLLSLSTSDRLALGRQARIRVREHFEIGGVVRRYEAYFLAHHPGSGSRG</sequence>
<accession>A0ABQ0C9K7</accession>
<dbReference type="Pfam" id="PF13439">
    <property type="entry name" value="Glyco_transf_4"/>
    <property type="match status" value="1"/>
</dbReference>
<reference evidence="2 3" key="2">
    <citation type="submission" date="2024-09" db="EMBL/GenBank/DDBJ databases">
        <title>Draft genome sequence of Candidatus Magnetaquicoccaceae bacterium FCR-1.</title>
        <authorList>
            <person name="Shimoshige H."/>
            <person name="Shimamura S."/>
            <person name="Taoka A."/>
            <person name="Kobayashi H."/>
            <person name="Maekawa T."/>
        </authorList>
    </citation>
    <scope>NUCLEOTIDE SEQUENCE [LARGE SCALE GENOMIC DNA]</scope>
    <source>
        <strain evidence="2 3">FCR-1</strain>
    </source>
</reference>
<dbReference type="PANTHER" id="PTHR12526">
    <property type="entry name" value="GLYCOSYLTRANSFERASE"/>
    <property type="match status" value="1"/>
</dbReference>
<protein>
    <submittedName>
        <fullName evidence="2">Glycosyltransferase EpsF</fullName>
        <ecNumber evidence="2">2.4.-.-</ecNumber>
    </submittedName>
</protein>
<dbReference type="EC" id="2.4.-.-" evidence="2"/>
<dbReference type="RefSeq" id="WP_420905264.1">
    <property type="nucleotide sequence ID" value="NZ_BAAFGK010000004.1"/>
</dbReference>
<gene>
    <name evidence="2" type="primary">epsF_5</name>
    <name evidence="2" type="ORF">SIID45300_01903</name>
</gene>
<feature type="domain" description="Glycosyltransferase subfamily 4-like N-terminal" evidence="1">
    <location>
        <begin position="12"/>
        <end position="176"/>
    </location>
</feature>
<dbReference type="Gene3D" id="3.40.50.2000">
    <property type="entry name" value="Glycogen Phosphorylase B"/>
    <property type="match status" value="2"/>
</dbReference>
<dbReference type="Proteomes" id="UP001628193">
    <property type="component" value="Unassembled WGS sequence"/>
</dbReference>
<evidence type="ECO:0000313" key="3">
    <source>
        <dbReference type="Proteomes" id="UP001628193"/>
    </source>
</evidence>
<dbReference type="Pfam" id="PF13692">
    <property type="entry name" value="Glyco_trans_1_4"/>
    <property type="match status" value="1"/>
</dbReference>
<reference evidence="2 3" key="1">
    <citation type="submission" date="2024-05" db="EMBL/GenBank/DDBJ databases">
        <authorList>
            <consortium name="Candidatus Magnetaquicoccaceae bacterium FCR-1 genome sequencing consortium"/>
            <person name="Shimoshige H."/>
            <person name="Shimamura S."/>
            <person name="Taoka A."/>
            <person name="Kobayashi H."/>
            <person name="Maekawa T."/>
        </authorList>
    </citation>
    <scope>NUCLEOTIDE SEQUENCE [LARGE SCALE GENOMIC DNA]</scope>
    <source>
        <strain evidence="2 3">FCR-1</strain>
    </source>
</reference>
<dbReference type="GO" id="GO:0016757">
    <property type="term" value="F:glycosyltransferase activity"/>
    <property type="evidence" value="ECO:0007669"/>
    <property type="project" value="UniProtKB-KW"/>
</dbReference>
<dbReference type="PANTHER" id="PTHR12526:SF630">
    <property type="entry name" value="GLYCOSYLTRANSFERASE"/>
    <property type="match status" value="1"/>
</dbReference>
<proteinExistence type="predicted"/>
<dbReference type="SUPFAM" id="SSF53756">
    <property type="entry name" value="UDP-Glycosyltransferase/glycogen phosphorylase"/>
    <property type="match status" value="1"/>
</dbReference>
<name>A0ABQ0C9K7_9PROT</name>
<keyword evidence="2" id="KW-0808">Transferase</keyword>
<organism evidence="2 3">
    <name type="scientific">Candidatus Magnetaquiglobus chichijimensis</name>
    <dbReference type="NCBI Taxonomy" id="3141448"/>
    <lineage>
        <taxon>Bacteria</taxon>
        <taxon>Pseudomonadati</taxon>
        <taxon>Pseudomonadota</taxon>
        <taxon>Magnetococcia</taxon>
        <taxon>Magnetococcales</taxon>
        <taxon>Candidatus Magnetaquicoccaceae</taxon>
        <taxon>Candidatus Magnetaquiglobus</taxon>
    </lineage>
</organism>
<keyword evidence="3" id="KW-1185">Reference proteome</keyword>
<keyword evidence="2" id="KW-0328">Glycosyltransferase</keyword>
<comment type="caution">
    <text evidence="2">The sequence shown here is derived from an EMBL/GenBank/DDBJ whole genome shotgun (WGS) entry which is preliminary data.</text>
</comment>
<dbReference type="InterPro" id="IPR028098">
    <property type="entry name" value="Glyco_trans_4-like_N"/>
</dbReference>
<dbReference type="EMBL" id="BAAFGK010000004">
    <property type="protein sequence ID" value="GAB0057572.1"/>
    <property type="molecule type" value="Genomic_DNA"/>
</dbReference>
<evidence type="ECO:0000259" key="1">
    <source>
        <dbReference type="Pfam" id="PF13439"/>
    </source>
</evidence>
<evidence type="ECO:0000313" key="2">
    <source>
        <dbReference type="EMBL" id="GAB0057572.1"/>
    </source>
</evidence>